<gene>
    <name evidence="1" type="ORF">AWRI4619_LOCUS9258</name>
</gene>
<accession>A0A9N8K3U3</accession>
<reference evidence="1" key="1">
    <citation type="submission" date="2020-06" db="EMBL/GenBank/DDBJ databases">
        <authorList>
            <person name="Onetto C."/>
        </authorList>
    </citation>
    <scope>NUCLEOTIDE SEQUENCE</scope>
</reference>
<keyword evidence="2" id="KW-1185">Reference proteome</keyword>
<sequence>MSSLQTHRNNDAWDLADDCLTNCTDMTDRIEAGRTLESPGMIESQYFIDNNSLMFNDPVLGFASAFDLDLENFQWNETT</sequence>
<organism evidence="1 2">
    <name type="scientific">Aureobasidium vineae</name>
    <dbReference type="NCBI Taxonomy" id="2773715"/>
    <lineage>
        <taxon>Eukaryota</taxon>
        <taxon>Fungi</taxon>
        <taxon>Dikarya</taxon>
        <taxon>Ascomycota</taxon>
        <taxon>Pezizomycotina</taxon>
        <taxon>Dothideomycetes</taxon>
        <taxon>Dothideomycetidae</taxon>
        <taxon>Dothideales</taxon>
        <taxon>Saccotheciaceae</taxon>
        <taxon>Aureobasidium</taxon>
    </lineage>
</organism>
<name>A0A9N8K3U3_9PEZI</name>
<dbReference type="AlphaFoldDB" id="A0A9N8K3U3"/>
<protein>
    <submittedName>
        <fullName evidence="1">Uncharacterized protein</fullName>
    </submittedName>
</protein>
<evidence type="ECO:0000313" key="2">
    <source>
        <dbReference type="Proteomes" id="UP000716446"/>
    </source>
</evidence>
<dbReference type="Proteomes" id="UP000716446">
    <property type="component" value="Unassembled WGS sequence"/>
</dbReference>
<evidence type="ECO:0000313" key="1">
    <source>
        <dbReference type="EMBL" id="CAD0096202.1"/>
    </source>
</evidence>
<dbReference type="EMBL" id="CAIJEN010000016">
    <property type="protein sequence ID" value="CAD0096202.1"/>
    <property type="molecule type" value="Genomic_DNA"/>
</dbReference>
<proteinExistence type="predicted"/>
<comment type="caution">
    <text evidence="1">The sequence shown here is derived from an EMBL/GenBank/DDBJ whole genome shotgun (WGS) entry which is preliminary data.</text>
</comment>